<gene>
    <name evidence="1" type="ORF">M9458_043565</name>
</gene>
<organism evidence="1 2">
    <name type="scientific">Cirrhinus mrigala</name>
    <name type="common">Mrigala</name>
    <dbReference type="NCBI Taxonomy" id="683832"/>
    <lineage>
        <taxon>Eukaryota</taxon>
        <taxon>Metazoa</taxon>
        <taxon>Chordata</taxon>
        <taxon>Craniata</taxon>
        <taxon>Vertebrata</taxon>
        <taxon>Euteleostomi</taxon>
        <taxon>Actinopterygii</taxon>
        <taxon>Neopterygii</taxon>
        <taxon>Teleostei</taxon>
        <taxon>Ostariophysi</taxon>
        <taxon>Cypriniformes</taxon>
        <taxon>Cyprinidae</taxon>
        <taxon>Labeoninae</taxon>
        <taxon>Labeonini</taxon>
        <taxon>Cirrhinus</taxon>
    </lineage>
</organism>
<evidence type="ECO:0008006" key="3">
    <source>
        <dbReference type="Google" id="ProtNLM"/>
    </source>
</evidence>
<sequence>MQASLSDTNFRISDLEGARVKHDDRISELEALCQDIVAVNKALHTKLDYLEGRSRQQNIRIAGLQEKVENGCPTAFVEKLIPAVLGGQNFPSGVKVDCAYRIGPPPANGERPRLLIAKIHHYQDKELILKLSRQQSPLQFEGMQIYIYPDWTAKVLSQRRNFDGVKKKLKEAGVRHGLLFPARLIVTHGSEKMIFTSVEDAEAFANEITTA</sequence>
<evidence type="ECO:0000313" key="1">
    <source>
        <dbReference type="EMBL" id="KAL0159840.1"/>
    </source>
</evidence>
<reference evidence="1 2" key="1">
    <citation type="submission" date="2024-05" db="EMBL/GenBank/DDBJ databases">
        <title>Genome sequencing and assembly of Indian major carp, Cirrhinus mrigala (Hamilton, 1822).</title>
        <authorList>
            <person name="Mohindra V."/>
            <person name="Chowdhury L.M."/>
            <person name="Lal K."/>
            <person name="Jena J.K."/>
        </authorList>
    </citation>
    <scope>NUCLEOTIDE SEQUENCE [LARGE SCALE GENOMIC DNA]</scope>
    <source>
        <strain evidence="1">CM1030</strain>
        <tissue evidence="1">Blood</tissue>
    </source>
</reference>
<protein>
    <recommendedName>
        <fullName evidence="3">L1 transposable element RRM domain-containing protein</fullName>
    </recommendedName>
</protein>
<dbReference type="Proteomes" id="UP001529510">
    <property type="component" value="Unassembled WGS sequence"/>
</dbReference>
<dbReference type="InterPro" id="IPR004244">
    <property type="entry name" value="Transposase_22"/>
</dbReference>
<accession>A0ABD0NEQ4</accession>
<evidence type="ECO:0000313" key="2">
    <source>
        <dbReference type="Proteomes" id="UP001529510"/>
    </source>
</evidence>
<dbReference type="PANTHER" id="PTHR11505">
    <property type="entry name" value="L1 TRANSPOSABLE ELEMENT-RELATED"/>
    <property type="match status" value="1"/>
</dbReference>
<dbReference type="EMBL" id="JAMKFB020000022">
    <property type="protein sequence ID" value="KAL0159840.1"/>
    <property type="molecule type" value="Genomic_DNA"/>
</dbReference>
<comment type="caution">
    <text evidence="1">The sequence shown here is derived from an EMBL/GenBank/DDBJ whole genome shotgun (WGS) entry which is preliminary data.</text>
</comment>
<name>A0ABD0NEQ4_CIRMR</name>
<dbReference type="AlphaFoldDB" id="A0ABD0NEQ4"/>
<feature type="non-terminal residue" evidence="1">
    <location>
        <position position="211"/>
    </location>
</feature>
<keyword evidence="2" id="KW-1185">Reference proteome</keyword>
<proteinExistence type="predicted"/>
<dbReference type="Gene3D" id="3.30.70.1820">
    <property type="entry name" value="L1 transposable element, RRM domain"/>
    <property type="match status" value="1"/>
</dbReference>